<keyword evidence="3" id="KW-1185">Reference proteome</keyword>
<feature type="region of interest" description="Disordered" evidence="1">
    <location>
        <begin position="1"/>
        <end position="22"/>
    </location>
</feature>
<feature type="compositionally biased region" description="Polar residues" evidence="1">
    <location>
        <begin position="467"/>
        <end position="490"/>
    </location>
</feature>
<feature type="compositionally biased region" description="Low complexity" evidence="1">
    <location>
        <begin position="308"/>
        <end position="337"/>
    </location>
</feature>
<feature type="compositionally biased region" description="Polar residues" evidence="1">
    <location>
        <begin position="427"/>
        <end position="438"/>
    </location>
</feature>
<feature type="compositionally biased region" description="Basic and acidic residues" evidence="1">
    <location>
        <begin position="253"/>
        <end position="264"/>
    </location>
</feature>
<proteinExistence type="predicted"/>
<organism evidence="2 3">
    <name type="scientific">Cherax quadricarinatus</name>
    <name type="common">Australian red claw crayfish</name>
    <dbReference type="NCBI Taxonomy" id="27406"/>
    <lineage>
        <taxon>Eukaryota</taxon>
        <taxon>Metazoa</taxon>
        <taxon>Ecdysozoa</taxon>
        <taxon>Arthropoda</taxon>
        <taxon>Crustacea</taxon>
        <taxon>Multicrustacea</taxon>
        <taxon>Malacostraca</taxon>
        <taxon>Eumalacostraca</taxon>
        <taxon>Eucarida</taxon>
        <taxon>Decapoda</taxon>
        <taxon>Pleocyemata</taxon>
        <taxon>Astacidea</taxon>
        <taxon>Parastacoidea</taxon>
        <taxon>Parastacidae</taxon>
        <taxon>Cherax</taxon>
    </lineage>
</organism>
<feature type="compositionally biased region" description="Polar residues" evidence="1">
    <location>
        <begin position="350"/>
        <end position="370"/>
    </location>
</feature>
<feature type="compositionally biased region" description="Polar residues" evidence="1">
    <location>
        <begin position="379"/>
        <end position="390"/>
    </location>
</feature>
<dbReference type="AlphaFoldDB" id="A0AAW0XDD1"/>
<feature type="compositionally biased region" description="Low complexity" evidence="1">
    <location>
        <begin position="406"/>
        <end position="426"/>
    </location>
</feature>
<reference evidence="2 3" key="1">
    <citation type="journal article" date="2024" name="BMC Genomics">
        <title>Genome assembly of redclaw crayfish (Cherax quadricarinatus) provides insights into its immune adaptation and hypoxia tolerance.</title>
        <authorList>
            <person name="Liu Z."/>
            <person name="Zheng J."/>
            <person name="Li H."/>
            <person name="Fang K."/>
            <person name="Wang S."/>
            <person name="He J."/>
            <person name="Zhou D."/>
            <person name="Weng S."/>
            <person name="Chi M."/>
            <person name="Gu Z."/>
            <person name="He J."/>
            <person name="Li F."/>
            <person name="Wang M."/>
        </authorList>
    </citation>
    <scope>NUCLEOTIDE SEQUENCE [LARGE SCALE GENOMIC DNA]</scope>
    <source>
        <strain evidence="2">ZL_2023a</strain>
    </source>
</reference>
<dbReference type="Proteomes" id="UP001445076">
    <property type="component" value="Unassembled WGS sequence"/>
</dbReference>
<name>A0AAW0XDD1_CHEQU</name>
<feature type="region of interest" description="Disordered" evidence="1">
    <location>
        <begin position="225"/>
        <end position="440"/>
    </location>
</feature>
<feature type="compositionally biased region" description="Basic and acidic residues" evidence="1">
    <location>
        <begin position="279"/>
        <end position="294"/>
    </location>
</feature>
<gene>
    <name evidence="2" type="ORF">OTU49_004316</name>
</gene>
<protein>
    <submittedName>
        <fullName evidence="2">Uncharacterized protein</fullName>
    </submittedName>
</protein>
<feature type="compositionally biased region" description="Polar residues" evidence="1">
    <location>
        <begin position="514"/>
        <end position="527"/>
    </location>
</feature>
<feature type="region of interest" description="Disordered" evidence="1">
    <location>
        <begin position="629"/>
        <end position="648"/>
    </location>
</feature>
<feature type="compositionally biased region" description="Gly residues" evidence="1">
    <location>
        <begin position="629"/>
        <end position="640"/>
    </location>
</feature>
<comment type="caution">
    <text evidence="2">The sequence shown here is derived from an EMBL/GenBank/DDBJ whole genome shotgun (WGS) entry which is preliminary data.</text>
</comment>
<feature type="region of interest" description="Disordered" evidence="1">
    <location>
        <begin position="462"/>
        <end position="559"/>
    </location>
</feature>
<evidence type="ECO:0000313" key="3">
    <source>
        <dbReference type="Proteomes" id="UP001445076"/>
    </source>
</evidence>
<dbReference type="EMBL" id="JARKIK010000041">
    <property type="protein sequence ID" value="KAK8737958.1"/>
    <property type="molecule type" value="Genomic_DNA"/>
</dbReference>
<sequence>MSATPPARRRSNPAVTVRRAQSERRYLSPWQVPCPAGPQHYTCPVGHPYPTCPAGHPQLSFLHPRGSSCWSRVEHHHYAPRTAFIPLAYSRPHPPRMLGQSQMLLGAGSQPWGSMRHRPLPPISHVHLPPIALGSPPLSPSTLAIGAPPGVMPTMTLEERLSQERVTAFLAGETLPHQPRSILSCPESPLYESLISYFSEGEDILTIPDTEGEHEYQQIEVVDTMPKSDKKAQGAASALCQEFGSTEAESDSTDCKPPQEDHQQEQQQRQQITTANKLHTLDVKPERHHNKETEVSDDVTCSCQTSGSVSPKSDNDSGSSSPPPKTATKSSTQSLSSHESHKSAIYIIHDSSSSQEDNTSAITVSDTYNEMNRPPTVIHISSSSKCSVDQISPHGSEKNVSRRTSVKNNNLNVSTNQSSSSSSKSNIKTTCSAKSSSVEPAYTAQVITRTKLPEVTYPPLTIELPETKQTPCRPEQTTCTTKNKSTQASLDSAPHIITTLDPPIKTARPPSRPYKSSYNFATATQYSEDPPPLVVNFDSEHSDSDDVGGGTDSETDSIASTFNDRNSFYMTEGDTSSIYSSIAEIYSVLSTDQDSLVYVYRRPPDSNNHHSTYSTLSYRFPSYVLARGGSSGGSSGGGSSGESDSSWGGGSISFVEPSYRPSNLSVGARGHLKIDYSWSWDRLDDFVRATSPRGSSSDDQRSARGPRSPPGVTTGFKARPEGWFSLWEKYSDPVAG</sequence>
<evidence type="ECO:0000256" key="1">
    <source>
        <dbReference type="SAM" id="MobiDB-lite"/>
    </source>
</evidence>
<evidence type="ECO:0000313" key="2">
    <source>
        <dbReference type="EMBL" id="KAK8737958.1"/>
    </source>
</evidence>
<accession>A0AAW0XDD1</accession>
<feature type="region of interest" description="Disordered" evidence="1">
    <location>
        <begin position="689"/>
        <end position="718"/>
    </location>
</feature>